<evidence type="ECO:0000256" key="4">
    <source>
        <dbReference type="ARBA" id="ARBA00022729"/>
    </source>
</evidence>
<dbReference type="GO" id="GO:0005576">
    <property type="term" value="C:extracellular region"/>
    <property type="evidence" value="ECO:0007669"/>
    <property type="project" value="UniProtKB-SubCell"/>
</dbReference>
<sequence length="418" mass="47490">MKLLWFVLVTIVHLSVTLVPPEFQWKAVDFAWKFNTREAAVSSGDYIPENNMPAGIARWHDKLFITIPRWKEGIPSSLNYIFLNGSQSQPLNPYPSWEHAFVSRKARRTRSNSTVVSAFRVHVDSCDRLWVVDNGVADMLTNVRQVGAPAILVFDLHENKLLHRHEFNDDVLKESSVLTGIVVENLGPCPCDSFAYIPDMGSNALIVYNLEQNDAWRIENQYFHFDPHSSVYNVGGVEFYWNDGISTAVLSPPRKGHRDIYFHPTSSTKQFRVSSKLLKDKNIPREVLFGAVEVIGDRGPLSQATAADLDLVHNVMFYSQLSRNGISCWNTEKAMTKENVPLILSDCVLLEFPNDVKIDHENNLWILSNRQSRFLYDTLNHSVVNFRILKAPASTLIKGTPCEKMSPIQKAISFIKNT</sequence>
<dbReference type="EMBL" id="FZQP02001726">
    <property type="protein sequence ID" value="VVC93657.1"/>
    <property type="molecule type" value="Genomic_DNA"/>
</dbReference>
<keyword evidence="7" id="KW-1185">Reference proteome</keyword>
<keyword evidence="4 5" id="KW-0732">Signal</keyword>
<accession>A0A5E4Q9K1</accession>
<dbReference type="InterPro" id="IPR017996">
    <property type="entry name" value="MRJP/yellow-related"/>
</dbReference>
<dbReference type="PANTHER" id="PTHR10009">
    <property type="entry name" value="PROTEIN YELLOW-RELATED"/>
    <property type="match status" value="1"/>
</dbReference>
<feature type="signal peptide" evidence="5">
    <location>
        <begin position="1"/>
        <end position="17"/>
    </location>
</feature>
<dbReference type="InterPro" id="IPR011042">
    <property type="entry name" value="6-blade_b-propeller_TolB-like"/>
</dbReference>
<dbReference type="Pfam" id="PF03022">
    <property type="entry name" value="MRJP"/>
    <property type="match status" value="1"/>
</dbReference>
<comment type="subcellular location">
    <subcellularLocation>
        <location evidence="1">Secreted</location>
    </subcellularLocation>
</comment>
<dbReference type="SUPFAM" id="SSF101898">
    <property type="entry name" value="NHL repeat"/>
    <property type="match status" value="1"/>
</dbReference>
<dbReference type="Proteomes" id="UP000324832">
    <property type="component" value="Unassembled WGS sequence"/>
</dbReference>
<feature type="chain" id="PRO_5023117069" description="Bee-milk protein" evidence="5">
    <location>
        <begin position="18"/>
        <end position="418"/>
    </location>
</feature>
<gene>
    <name evidence="6" type="ORF">LSINAPIS_LOCUS5800</name>
</gene>
<comment type="similarity">
    <text evidence="2">Belongs to the major royal jelly protein family.</text>
</comment>
<proteinExistence type="inferred from homology"/>
<evidence type="ECO:0008006" key="8">
    <source>
        <dbReference type="Google" id="ProtNLM"/>
    </source>
</evidence>
<reference evidence="6 7" key="1">
    <citation type="submission" date="2017-07" db="EMBL/GenBank/DDBJ databases">
        <authorList>
            <person name="Talla V."/>
            <person name="Backstrom N."/>
        </authorList>
    </citation>
    <scope>NUCLEOTIDE SEQUENCE [LARGE SCALE GENOMIC DNA]</scope>
</reference>
<keyword evidence="3" id="KW-0964">Secreted</keyword>
<dbReference type="PANTHER" id="PTHR10009:SF11">
    <property type="entry name" value="RH54244P"/>
    <property type="match status" value="1"/>
</dbReference>
<evidence type="ECO:0000256" key="5">
    <source>
        <dbReference type="SAM" id="SignalP"/>
    </source>
</evidence>
<evidence type="ECO:0000256" key="2">
    <source>
        <dbReference type="ARBA" id="ARBA00009127"/>
    </source>
</evidence>
<evidence type="ECO:0000256" key="3">
    <source>
        <dbReference type="ARBA" id="ARBA00022525"/>
    </source>
</evidence>
<protein>
    <recommendedName>
        <fullName evidence="8">Bee-milk protein</fullName>
    </recommendedName>
</protein>
<evidence type="ECO:0000313" key="7">
    <source>
        <dbReference type="Proteomes" id="UP000324832"/>
    </source>
</evidence>
<name>A0A5E4Q9K1_9NEOP</name>
<organism evidence="6 7">
    <name type="scientific">Leptidea sinapis</name>
    <dbReference type="NCBI Taxonomy" id="189913"/>
    <lineage>
        <taxon>Eukaryota</taxon>
        <taxon>Metazoa</taxon>
        <taxon>Ecdysozoa</taxon>
        <taxon>Arthropoda</taxon>
        <taxon>Hexapoda</taxon>
        <taxon>Insecta</taxon>
        <taxon>Pterygota</taxon>
        <taxon>Neoptera</taxon>
        <taxon>Endopterygota</taxon>
        <taxon>Lepidoptera</taxon>
        <taxon>Glossata</taxon>
        <taxon>Ditrysia</taxon>
        <taxon>Papilionoidea</taxon>
        <taxon>Pieridae</taxon>
        <taxon>Dismorphiinae</taxon>
        <taxon>Leptidea</taxon>
    </lineage>
</organism>
<dbReference type="AlphaFoldDB" id="A0A5E4Q9K1"/>
<dbReference type="Gene3D" id="2.120.10.30">
    <property type="entry name" value="TolB, C-terminal domain"/>
    <property type="match status" value="1"/>
</dbReference>
<evidence type="ECO:0000256" key="1">
    <source>
        <dbReference type="ARBA" id="ARBA00004613"/>
    </source>
</evidence>
<evidence type="ECO:0000313" key="6">
    <source>
        <dbReference type="EMBL" id="VVC93657.1"/>
    </source>
</evidence>